<feature type="domain" description="FlgD/Vpr Ig-like" evidence="1">
    <location>
        <begin position="702"/>
        <end position="765"/>
    </location>
</feature>
<dbReference type="Gene3D" id="2.60.40.4070">
    <property type="match status" value="1"/>
</dbReference>
<dbReference type="InterPro" id="IPR013783">
    <property type="entry name" value="Ig-like_fold"/>
</dbReference>
<feature type="non-terminal residue" evidence="2">
    <location>
        <position position="1"/>
    </location>
</feature>
<evidence type="ECO:0000259" key="1">
    <source>
        <dbReference type="Pfam" id="PF13860"/>
    </source>
</evidence>
<accession>A0A933IC16</accession>
<dbReference type="AlphaFoldDB" id="A0A933IC16"/>
<dbReference type="Pfam" id="PF13860">
    <property type="entry name" value="FlgD_ig"/>
    <property type="match status" value="1"/>
</dbReference>
<dbReference type="Proteomes" id="UP000736328">
    <property type="component" value="Unassembled WGS sequence"/>
</dbReference>
<dbReference type="NCBIfam" id="TIGR04183">
    <property type="entry name" value="Por_Secre_tail"/>
    <property type="match status" value="1"/>
</dbReference>
<name>A0A933IC16_UNCT6</name>
<comment type="caution">
    <text evidence="2">The sequence shown here is derived from an EMBL/GenBank/DDBJ whole genome shotgun (WGS) entry which is preliminary data.</text>
</comment>
<evidence type="ECO:0000313" key="2">
    <source>
        <dbReference type="EMBL" id="MBI4727213.1"/>
    </source>
</evidence>
<sequence length="782" mass="85454">DLINFVITNVRAENVFNAAADIKWTTSEAATSTVYYDTLTSVGKKTTDADQDIPAGEVKSHVITLKGLTPNRLYYYDVESKDHAGNIVRDNNGGRHYTFTTTNNWDVLYVDGSGYPVDVRPAYQNALAKFSWGYDSWLSGRSAGGQPDTAYMNKFKCVIWSAGWYLDPEDTATVKNYMNGPKALLGMFTQDTPWYYGSGDYYGAAFKTYLENVLHTIYRSDPVSIARKYYRGYASDPISDKWSGTKDSMYIYCNDGMGGNGGNKEWGDFIKANTNGVGFMCQDSSSSKRDTCGIRWTSGGDRLFLSTAEFANMNDTSSTGPWQSADRDTFMNKAVLWLLGRTEVKPVISISVPAGGNTYTSSPISITWSVTYGGSLAQDSTFIYYSDNNGDAWYLITKGVLTSPYAWDITARLNGAKYKIKVVVRDNGTPKLTGETATGAFTINRSGNDTKGPVMVRHSMKTDKNPVPGGAKFRIDCTASDSLFGLSNIQAVKCSLTGSTVTAPVVQNMKATDGTFNAIIEQAFDSIATETGSWSLSYRIYFRAQDASAAKGGKSANNWGGLDSNDVVIAGGKIPNAQPLAVTLTLFTAQTAQPGVVLTWTTASEINSLSWQVERSLTADGDYQKIAEMPAAGNSNQVTEYTYTDLTALPNQGYYYKLVNISKDEPQSRVVYGPIHATAGGIAAPKFFALQEARPNPFGGMVDIGYQLPEKAQVSLKIYNIAGQVVRTFEEGLKDADYYTVVWNGKDDNGKILSNGVYIYRLSANTISGRQYQTAKKVTLLK</sequence>
<proteinExistence type="predicted"/>
<gene>
    <name evidence="2" type="ORF">HY768_08350</name>
</gene>
<dbReference type="GO" id="GO:0003993">
    <property type="term" value="F:acid phosphatase activity"/>
    <property type="evidence" value="ECO:0007669"/>
    <property type="project" value="InterPro"/>
</dbReference>
<organism evidence="2 3">
    <name type="scientific">candidate division TA06 bacterium</name>
    <dbReference type="NCBI Taxonomy" id="2250710"/>
    <lineage>
        <taxon>Bacteria</taxon>
        <taxon>Bacteria division TA06</taxon>
    </lineage>
</organism>
<dbReference type="Gene3D" id="2.60.40.10">
    <property type="entry name" value="Immunoglobulins"/>
    <property type="match status" value="2"/>
</dbReference>
<reference evidence="2" key="1">
    <citation type="submission" date="2020-07" db="EMBL/GenBank/DDBJ databases">
        <title>Huge and variable diversity of episymbiotic CPR bacteria and DPANN archaea in groundwater ecosystems.</title>
        <authorList>
            <person name="He C.Y."/>
            <person name="Keren R."/>
            <person name="Whittaker M."/>
            <person name="Farag I.F."/>
            <person name="Doudna J."/>
            <person name="Cate J.H.D."/>
            <person name="Banfield J.F."/>
        </authorList>
    </citation>
    <scope>NUCLEOTIDE SEQUENCE</scope>
    <source>
        <strain evidence="2">NC_groundwater_1520_Pr4_B-0.1um_53_5</strain>
    </source>
</reference>
<dbReference type="GO" id="GO:0046872">
    <property type="term" value="F:metal ion binding"/>
    <property type="evidence" value="ECO:0007669"/>
    <property type="project" value="InterPro"/>
</dbReference>
<dbReference type="SUPFAM" id="SSF49363">
    <property type="entry name" value="Purple acid phosphatase, N-terminal domain"/>
    <property type="match status" value="1"/>
</dbReference>
<protein>
    <submittedName>
        <fullName evidence="2">T9SS type A sorting domain-containing protein</fullName>
    </submittedName>
</protein>
<dbReference type="EMBL" id="JACQXR010000111">
    <property type="protein sequence ID" value="MBI4727213.1"/>
    <property type="molecule type" value="Genomic_DNA"/>
</dbReference>
<dbReference type="InterPro" id="IPR026444">
    <property type="entry name" value="Secre_tail"/>
</dbReference>
<evidence type="ECO:0000313" key="3">
    <source>
        <dbReference type="Proteomes" id="UP000736328"/>
    </source>
</evidence>
<dbReference type="InterPro" id="IPR008963">
    <property type="entry name" value="Purple_acid_Pase-like_N"/>
</dbReference>
<dbReference type="InterPro" id="IPR025965">
    <property type="entry name" value="FlgD/Vpr_Ig-like"/>
</dbReference>